<organism evidence="4 5">
    <name type="scientific">Bittarella massiliensis</name>
    <name type="common">ex Durand et al. 2017</name>
    <dbReference type="NCBI Taxonomy" id="1720313"/>
    <lineage>
        <taxon>Bacteria</taxon>
        <taxon>Bacillati</taxon>
        <taxon>Bacillota</taxon>
        <taxon>Clostridia</taxon>
        <taxon>Eubacteriales</taxon>
        <taxon>Oscillospiraceae</taxon>
        <taxon>Bittarella (ex Durand et al. 2017)</taxon>
    </lineage>
</organism>
<dbReference type="AlphaFoldDB" id="A0AAW5K7Q8"/>
<evidence type="ECO:0000256" key="1">
    <source>
        <dbReference type="SAM" id="MobiDB-lite"/>
    </source>
</evidence>
<dbReference type="PANTHER" id="PTHR21666:SF270">
    <property type="entry name" value="MUREIN HYDROLASE ACTIVATOR ENVC"/>
    <property type="match status" value="1"/>
</dbReference>
<feature type="compositionally biased region" description="Basic and acidic residues" evidence="1">
    <location>
        <begin position="1"/>
        <end position="21"/>
    </location>
</feature>
<dbReference type="GO" id="GO:0004222">
    <property type="term" value="F:metalloendopeptidase activity"/>
    <property type="evidence" value="ECO:0007669"/>
    <property type="project" value="TreeGrafter"/>
</dbReference>
<dbReference type="PANTHER" id="PTHR21666">
    <property type="entry name" value="PEPTIDASE-RELATED"/>
    <property type="match status" value="1"/>
</dbReference>
<feature type="region of interest" description="Disordered" evidence="1">
    <location>
        <begin position="1"/>
        <end position="25"/>
    </location>
</feature>
<name>A0AAW5K7Q8_9FIRM</name>
<dbReference type="SUPFAM" id="SSF51261">
    <property type="entry name" value="Duplicated hybrid motif"/>
    <property type="match status" value="1"/>
</dbReference>
<feature type="compositionally biased region" description="Low complexity" evidence="1">
    <location>
        <begin position="97"/>
        <end position="124"/>
    </location>
</feature>
<evidence type="ECO:0000313" key="5">
    <source>
        <dbReference type="Proteomes" id="UP001205063"/>
    </source>
</evidence>
<evidence type="ECO:0000259" key="3">
    <source>
        <dbReference type="Pfam" id="PF01551"/>
    </source>
</evidence>
<comment type="caution">
    <text evidence="4">The sequence shown here is derived from an EMBL/GenBank/DDBJ whole genome shotgun (WGS) entry which is preliminary data.</text>
</comment>
<accession>A0AAW5K7Q8</accession>
<dbReference type="EMBL" id="JANGAB010000002">
    <property type="protein sequence ID" value="MCQ4948981.1"/>
    <property type="molecule type" value="Genomic_DNA"/>
</dbReference>
<keyword evidence="2" id="KW-0812">Transmembrane</keyword>
<dbReference type="Proteomes" id="UP001205063">
    <property type="component" value="Unassembled WGS sequence"/>
</dbReference>
<reference evidence="4" key="1">
    <citation type="submission" date="2022-06" db="EMBL/GenBank/DDBJ databases">
        <title>Isolation of gut microbiota from human fecal samples.</title>
        <authorList>
            <person name="Pamer E.G."/>
            <person name="Barat B."/>
            <person name="Waligurski E."/>
            <person name="Medina S."/>
            <person name="Paddock L."/>
            <person name="Mostad J."/>
        </authorList>
    </citation>
    <scope>NUCLEOTIDE SEQUENCE</scope>
    <source>
        <strain evidence="4">DFI.7.96</strain>
    </source>
</reference>
<evidence type="ECO:0000256" key="2">
    <source>
        <dbReference type="SAM" id="Phobius"/>
    </source>
</evidence>
<protein>
    <submittedName>
        <fullName evidence="4">M23 family metallopeptidase</fullName>
    </submittedName>
</protein>
<dbReference type="RefSeq" id="WP_256135708.1">
    <property type="nucleotide sequence ID" value="NZ_JANGAB010000002.1"/>
</dbReference>
<evidence type="ECO:0000313" key="4">
    <source>
        <dbReference type="EMBL" id="MCQ4948981.1"/>
    </source>
</evidence>
<dbReference type="InterPro" id="IPR016047">
    <property type="entry name" value="M23ase_b-sheet_dom"/>
</dbReference>
<sequence>MEDFRNRSYAFREGRSRRDEQGEGPGGGFVTLVQIVLAALLVGSAFLLKTANPEWYERLRQDYAAAITREESLEEAKDVLFQIYSGITGKGAGEGGSSAPDGGSSAPSSATPLPGSSSAAPGEAVETMGGQGGMQEVPYDDYDKTMTPPENASYEPYTLTVTPQLPVSGRVTSPFGYRWHPITKKLDFHTGVDIAAAKGTKIAAALSGTVAEAGQSRVYGNYILLRHSDDLYTFYGHCDSLQVETGTVVRQGETIGYVGSTGLSTGPHLHLEIRLRGKQVDPRWVFPQL</sequence>
<dbReference type="Pfam" id="PF01551">
    <property type="entry name" value="Peptidase_M23"/>
    <property type="match status" value="1"/>
</dbReference>
<dbReference type="InterPro" id="IPR011055">
    <property type="entry name" value="Dup_hybrid_motif"/>
</dbReference>
<feature type="transmembrane region" description="Helical" evidence="2">
    <location>
        <begin position="26"/>
        <end position="48"/>
    </location>
</feature>
<dbReference type="Gene3D" id="2.70.70.10">
    <property type="entry name" value="Glucose Permease (Domain IIA)"/>
    <property type="match status" value="1"/>
</dbReference>
<keyword evidence="2" id="KW-0472">Membrane</keyword>
<feature type="region of interest" description="Disordered" evidence="1">
    <location>
        <begin position="92"/>
        <end position="138"/>
    </location>
</feature>
<dbReference type="CDD" id="cd12797">
    <property type="entry name" value="M23_peptidase"/>
    <property type="match status" value="1"/>
</dbReference>
<proteinExistence type="predicted"/>
<gene>
    <name evidence="4" type="ORF">NE646_04795</name>
</gene>
<dbReference type="InterPro" id="IPR050570">
    <property type="entry name" value="Cell_wall_metabolism_enzyme"/>
</dbReference>
<feature type="domain" description="M23ase beta-sheet core" evidence="3">
    <location>
        <begin position="188"/>
        <end position="282"/>
    </location>
</feature>
<keyword evidence="2" id="KW-1133">Transmembrane helix</keyword>